<name>A0A4R1RA51_9FLAO</name>
<comment type="caution">
    <text evidence="1">The sequence shown here is derived from an EMBL/GenBank/DDBJ whole genome shotgun (WGS) entry which is preliminary data.</text>
</comment>
<sequence length="63" mass="7363">MIHQIKTKSHHIMVCFENPKLNFCTSFSNMTKKEIRNELIGETYNFCFKGQGMATCIDVVFQE</sequence>
<dbReference type="EMBL" id="SLUP01000013">
    <property type="protein sequence ID" value="TCL62499.1"/>
    <property type="molecule type" value="Genomic_DNA"/>
</dbReference>
<dbReference type="Proteomes" id="UP000295455">
    <property type="component" value="Unassembled WGS sequence"/>
</dbReference>
<protein>
    <submittedName>
        <fullName evidence="1">Uncharacterized protein</fullName>
    </submittedName>
</protein>
<keyword evidence="2" id="KW-1185">Reference proteome</keyword>
<dbReference type="AlphaFoldDB" id="A0A4R1RA51"/>
<accession>A0A4R1RA51</accession>
<evidence type="ECO:0000313" key="2">
    <source>
        <dbReference type="Proteomes" id="UP000295455"/>
    </source>
</evidence>
<reference evidence="1 2" key="1">
    <citation type="submission" date="2019-03" db="EMBL/GenBank/DDBJ databases">
        <title>Genomic Encyclopedia of Type Strains, Phase IV (KMG-IV): sequencing the most valuable type-strain genomes for metagenomic binning, comparative biology and taxonomic classification.</title>
        <authorList>
            <person name="Goeker M."/>
        </authorList>
    </citation>
    <scope>NUCLEOTIDE SEQUENCE [LARGE SCALE GENOMIC DNA]</scope>
    <source>
        <strain evidence="1 2">DSM 18792</strain>
    </source>
</reference>
<proteinExistence type="predicted"/>
<evidence type="ECO:0000313" key="1">
    <source>
        <dbReference type="EMBL" id="TCL62499.1"/>
    </source>
</evidence>
<organism evidence="1 2">
    <name type="scientific">Mariniflexile fucanivorans</name>
    <dbReference type="NCBI Taxonomy" id="264023"/>
    <lineage>
        <taxon>Bacteria</taxon>
        <taxon>Pseudomonadati</taxon>
        <taxon>Bacteroidota</taxon>
        <taxon>Flavobacteriia</taxon>
        <taxon>Flavobacteriales</taxon>
        <taxon>Flavobacteriaceae</taxon>
        <taxon>Mariniflexile</taxon>
    </lineage>
</organism>
<gene>
    <name evidence="1" type="ORF">EV196_11341</name>
</gene>